<dbReference type="GO" id="GO:0005576">
    <property type="term" value="C:extracellular region"/>
    <property type="evidence" value="ECO:0007669"/>
    <property type="project" value="TreeGrafter"/>
</dbReference>
<dbReference type="EMBL" id="CP051682">
    <property type="protein sequence ID" value="QJD97722.1"/>
    <property type="molecule type" value="Genomic_DNA"/>
</dbReference>
<accession>A0A7L5E361</accession>
<evidence type="ECO:0000256" key="2">
    <source>
        <dbReference type="ARBA" id="ARBA00022801"/>
    </source>
</evidence>
<dbReference type="Pfam" id="PF00150">
    <property type="entry name" value="Cellulase"/>
    <property type="match status" value="1"/>
</dbReference>
<proteinExistence type="inferred from homology"/>
<protein>
    <submittedName>
        <fullName evidence="6">Glycoside hydrolase family 5 protein</fullName>
    </submittedName>
</protein>
<dbReference type="InterPro" id="IPR001547">
    <property type="entry name" value="Glyco_hydro_5"/>
</dbReference>
<feature type="domain" description="Glycoside hydrolase family 5" evidence="5">
    <location>
        <begin position="32"/>
        <end position="288"/>
    </location>
</feature>
<dbReference type="GO" id="GO:0009986">
    <property type="term" value="C:cell surface"/>
    <property type="evidence" value="ECO:0007669"/>
    <property type="project" value="TreeGrafter"/>
</dbReference>
<dbReference type="InterPro" id="IPR050386">
    <property type="entry name" value="Glycosyl_hydrolase_5"/>
</dbReference>
<dbReference type="GO" id="GO:0008422">
    <property type="term" value="F:beta-glucosidase activity"/>
    <property type="evidence" value="ECO:0007669"/>
    <property type="project" value="TreeGrafter"/>
</dbReference>
<dbReference type="KEGG" id="mrob:HH214_18495"/>
<keyword evidence="2 4" id="KW-0378">Hydrolase</keyword>
<sequence>MNNPKAVDIYTANGYLSKTINIAYTFDAPKEGAWGHTLQAADFKLIKDAGFTAVRLPIQWISRMNTEPPYNIDPLFLGRIDWAIAEALKNHLAIILDNHLDAQLMKAPATHRERFLSLWKQLSTRYQHRSQQVMFEVMAEPRGQLDAVWNEYFKEALAVIRETNPSRPVIVGPPFYNLVYHLADLKLPLDSYLIFTFHYYDPIQFTMQGETWFPSAKPEWVGTKWQGTEAEKNAINYTMDMVSDWANKNHRPVFLGEFGAGDHADSTSRALYFSYIRQQAEAHHFSWGIFNFAVDFSIYDQATKTWHQTLLKALIPAGSR</sequence>
<keyword evidence="3 4" id="KW-0326">Glycosidase</keyword>
<evidence type="ECO:0000313" key="6">
    <source>
        <dbReference type="EMBL" id="QJD97722.1"/>
    </source>
</evidence>
<comment type="similarity">
    <text evidence="4">Belongs to the glycosyl hydrolase 5 (cellulase A) family.</text>
</comment>
<organism evidence="6 7">
    <name type="scientific">Mucilaginibacter robiniae</name>
    <dbReference type="NCBI Taxonomy" id="2728022"/>
    <lineage>
        <taxon>Bacteria</taxon>
        <taxon>Pseudomonadati</taxon>
        <taxon>Bacteroidota</taxon>
        <taxon>Sphingobacteriia</taxon>
        <taxon>Sphingobacteriales</taxon>
        <taxon>Sphingobacteriaceae</taxon>
        <taxon>Mucilaginibacter</taxon>
    </lineage>
</organism>
<evidence type="ECO:0000256" key="1">
    <source>
        <dbReference type="ARBA" id="ARBA00022729"/>
    </source>
</evidence>
<dbReference type="InterPro" id="IPR017853">
    <property type="entry name" value="GH"/>
</dbReference>
<dbReference type="Gene3D" id="3.20.20.80">
    <property type="entry name" value="Glycosidases"/>
    <property type="match status" value="1"/>
</dbReference>
<dbReference type="Proteomes" id="UP000503278">
    <property type="component" value="Chromosome"/>
</dbReference>
<reference evidence="6 7" key="1">
    <citation type="submission" date="2020-04" db="EMBL/GenBank/DDBJ databases">
        <title>Genome sequencing of novel species.</title>
        <authorList>
            <person name="Heo J."/>
            <person name="Kim S.-J."/>
            <person name="Kim J.-S."/>
            <person name="Hong S.-B."/>
            <person name="Kwon S.-W."/>
        </authorList>
    </citation>
    <scope>NUCLEOTIDE SEQUENCE [LARGE SCALE GENOMIC DNA]</scope>
    <source>
        <strain evidence="6 7">F39-2</strain>
    </source>
</reference>
<name>A0A7L5E361_9SPHI</name>
<evidence type="ECO:0000313" key="7">
    <source>
        <dbReference type="Proteomes" id="UP000503278"/>
    </source>
</evidence>
<dbReference type="RefSeq" id="WP_169610146.1">
    <property type="nucleotide sequence ID" value="NZ_CP051682.1"/>
</dbReference>
<keyword evidence="1" id="KW-0732">Signal</keyword>
<dbReference type="GO" id="GO:0009251">
    <property type="term" value="P:glucan catabolic process"/>
    <property type="evidence" value="ECO:0007669"/>
    <property type="project" value="TreeGrafter"/>
</dbReference>
<evidence type="ECO:0000256" key="3">
    <source>
        <dbReference type="ARBA" id="ARBA00023295"/>
    </source>
</evidence>
<gene>
    <name evidence="6" type="ORF">HH214_18495</name>
</gene>
<keyword evidence="7" id="KW-1185">Reference proteome</keyword>
<dbReference type="PANTHER" id="PTHR31297:SF17">
    <property type="entry name" value="ENDOGLUCANASE"/>
    <property type="match status" value="1"/>
</dbReference>
<evidence type="ECO:0000259" key="5">
    <source>
        <dbReference type="Pfam" id="PF00150"/>
    </source>
</evidence>
<dbReference type="AlphaFoldDB" id="A0A7L5E361"/>
<evidence type="ECO:0000256" key="4">
    <source>
        <dbReference type="RuleBase" id="RU361153"/>
    </source>
</evidence>
<dbReference type="SUPFAM" id="SSF51445">
    <property type="entry name" value="(Trans)glycosidases"/>
    <property type="match status" value="1"/>
</dbReference>
<dbReference type="PANTHER" id="PTHR31297">
    <property type="entry name" value="GLUCAN ENDO-1,6-BETA-GLUCOSIDASE B"/>
    <property type="match status" value="1"/>
</dbReference>